<proteinExistence type="predicted"/>
<dbReference type="InterPro" id="IPR016032">
    <property type="entry name" value="Sig_transdc_resp-reg_C-effctor"/>
</dbReference>
<evidence type="ECO:0000313" key="2">
    <source>
        <dbReference type="Proteomes" id="UP000297972"/>
    </source>
</evidence>
<dbReference type="EMBL" id="SRPG01000019">
    <property type="protein sequence ID" value="TGN67878.1"/>
    <property type="molecule type" value="Genomic_DNA"/>
</dbReference>
<comment type="caution">
    <text evidence="1">The sequence shown here is derived from an EMBL/GenBank/DDBJ whole genome shotgun (WGS) entry which is preliminary data.</text>
</comment>
<dbReference type="SUPFAM" id="SSF46894">
    <property type="entry name" value="C-terminal effector domain of the bipartite response regulators"/>
    <property type="match status" value="1"/>
</dbReference>
<dbReference type="SUPFAM" id="SSF48452">
    <property type="entry name" value="TPR-like"/>
    <property type="match status" value="1"/>
</dbReference>
<dbReference type="InterPro" id="IPR051677">
    <property type="entry name" value="AfsR-DnrI-RedD_regulator"/>
</dbReference>
<evidence type="ECO:0000313" key="1">
    <source>
        <dbReference type="EMBL" id="TGN67878.1"/>
    </source>
</evidence>
<dbReference type="InterPro" id="IPR036388">
    <property type="entry name" value="WH-like_DNA-bd_sf"/>
</dbReference>
<dbReference type="Gene3D" id="1.10.10.10">
    <property type="entry name" value="Winged helix-like DNA-binding domain superfamily/Winged helix DNA-binding domain"/>
    <property type="match status" value="1"/>
</dbReference>
<dbReference type="GO" id="GO:0006355">
    <property type="term" value="P:regulation of DNA-templated transcription"/>
    <property type="evidence" value="ECO:0007669"/>
    <property type="project" value="InterPro"/>
</dbReference>
<reference evidence="1 2" key="1">
    <citation type="submission" date="2019-03" db="EMBL/GenBank/DDBJ databases">
        <authorList>
            <person name="Li J."/>
        </authorList>
    </citation>
    <scope>NUCLEOTIDE SEQUENCE [LARGE SCALE GENOMIC DNA]</scope>
    <source>
        <strain evidence="1 2">3058</strain>
    </source>
</reference>
<dbReference type="PANTHER" id="PTHR35807">
    <property type="entry name" value="TRANSCRIPTIONAL REGULATOR REDD-RELATED"/>
    <property type="match status" value="1"/>
</dbReference>
<keyword evidence="2" id="KW-1185">Reference proteome</keyword>
<dbReference type="AlphaFoldDB" id="A0A4Z1CRG4"/>
<protein>
    <recommendedName>
        <fullName evidence="3">Transcriptional regulator</fullName>
    </recommendedName>
</protein>
<dbReference type="RefSeq" id="WP_135816408.1">
    <property type="nucleotide sequence ID" value="NZ_SRPG01000019.1"/>
</dbReference>
<evidence type="ECO:0008006" key="3">
    <source>
        <dbReference type="Google" id="ProtNLM"/>
    </source>
</evidence>
<dbReference type="InterPro" id="IPR011990">
    <property type="entry name" value="TPR-like_helical_dom_sf"/>
</dbReference>
<organism evidence="1 2">
    <name type="scientific">Paracoccus liaowanqingii</name>
    <dbReference type="NCBI Taxonomy" id="2560053"/>
    <lineage>
        <taxon>Bacteria</taxon>
        <taxon>Pseudomonadati</taxon>
        <taxon>Pseudomonadota</taxon>
        <taxon>Alphaproteobacteria</taxon>
        <taxon>Rhodobacterales</taxon>
        <taxon>Paracoccaceae</taxon>
        <taxon>Paracoccus</taxon>
    </lineage>
</organism>
<dbReference type="Proteomes" id="UP000297972">
    <property type="component" value="Unassembled WGS sequence"/>
</dbReference>
<name>A0A4Z1CRG4_9RHOB</name>
<gene>
    <name evidence="1" type="ORF">E4L95_03440</name>
</gene>
<sequence length="533" mass="58523">MGATFTISLIGPLCMRAPDGTDITPRGTKAQGLIALLAEHDARRRSRRWIEARLWSDRAPAQASGSLRQTLIEIRRAFGDHHNLLGSDRLAIWLDPARVTVDLDDAPASGQREILEGLDVRDPEFEDWLRLLRQRQQIVAPSTPRTVAPEREIRLTCVTSDTLVGPDALIGRIIADQVGRNIGERVSSQQIAPSQLIPDADEPPVADIEIQCEVSREAGGGVVFLQITHCRDRRVLFSGLRRPEPGGDLLAEDFVSTLAHEAALRTLTQLPQAVGLGVAQAAATGFCNLALRKLWTFDAAKVDEAEMLMRKAFETDGNGVYLAWIAFIRMARVIERNQRPDLGFLEEVAGLMRQALELAPHNGMARALIALTRTLLFNDLETGVRMASDALRLNSGNLFARQALAVAGVTQGDTPQAHQLSSFCRMAVGADQGWHLWELYHAVVCIADNRFDEATIAAQRAVVQCPDFVAPRRLLLALHAARGNFSAAETQLAALARLEPGFSLDAYLHDDRYPVDTLRRANLLRHAASILTG</sequence>
<dbReference type="Gene3D" id="1.25.40.10">
    <property type="entry name" value="Tetratricopeptide repeat domain"/>
    <property type="match status" value="1"/>
</dbReference>
<dbReference type="OrthoDB" id="9807521at2"/>
<dbReference type="GO" id="GO:0003677">
    <property type="term" value="F:DNA binding"/>
    <property type="evidence" value="ECO:0007669"/>
    <property type="project" value="InterPro"/>
</dbReference>
<accession>A0A4Z1CRG4</accession>